<dbReference type="EMBL" id="LR796338">
    <property type="protein sequence ID" value="CAB4137381.1"/>
    <property type="molecule type" value="Genomic_DNA"/>
</dbReference>
<proteinExistence type="predicted"/>
<dbReference type="EMBL" id="LR796481">
    <property type="protein sequence ID" value="CAB4147497.1"/>
    <property type="molecule type" value="Genomic_DNA"/>
</dbReference>
<sequence length="59" mass="6823">MRSYSVSLITDSTTFITSVDSDKEDIEDYDLALLAVSRILDEEGIDLTHRRWDIMVEEI</sequence>
<gene>
    <name evidence="1" type="ORF">UFOVP325_35</name>
    <name evidence="2" type="ORF">UFOVP430_30</name>
</gene>
<evidence type="ECO:0000313" key="2">
    <source>
        <dbReference type="EMBL" id="CAB4147497.1"/>
    </source>
</evidence>
<protein>
    <submittedName>
        <fullName evidence="1">Uncharacterized protein</fullName>
    </submittedName>
</protein>
<name>A0A6J5LT83_9CAUD</name>
<reference evidence="1" key="1">
    <citation type="submission" date="2020-04" db="EMBL/GenBank/DDBJ databases">
        <authorList>
            <person name="Chiriac C."/>
            <person name="Salcher M."/>
            <person name="Ghai R."/>
            <person name="Kavagutti S V."/>
        </authorList>
    </citation>
    <scope>NUCLEOTIDE SEQUENCE</scope>
</reference>
<organism evidence="1">
    <name type="scientific">uncultured Caudovirales phage</name>
    <dbReference type="NCBI Taxonomy" id="2100421"/>
    <lineage>
        <taxon>Viruses</taxon>
        <taxon>Duplodnaviria</taxon>
        <taxon>Heunggongvirae</taxon>
        <taxon>Uroviricota</taxon>
        <taxon>Caudoviricetes</taxon>
        <taxon>Peduoviridae</taxon>
        <taxon>Maltschvirus</taxon>
        <taxon>Maltschvirus maltsch</taxon>
    </lineage>
</organism>
<evidence type="ECO:0000313" key="1">
    <source>
        <dbReference type="EMBL" id="CAB4137381.1"/>
    </source>
</evidence>
<accession>A0A6J5LT83</accession>